<dbReference type="NCBIfam" id="NF005473">
    <property type="entry name" value="PRK07069.1"/>
    <property type="match status" value="1"/>
</dbReference>
<dbReference type="PANTHER" id="PTHR24321">
    <property type="entry name" value="DEHYDROGENASES, SHORT CHAIN"/>
    <property type="match status" value="1"/>
</dbReference>
<protein>
    <submittedName>
        <fullName evidence="3">NAD(P)-dependent dehydrogenase, short-chain alcohol dehydrogenase family</fullName>
    </submittedName>
</protein>
<dbReference type="Pfam" id="PF13561">
    <property type="entry name" value="adh_short_C2"/>
    <property type="match status" value="1"/>
</dbReference>
<accession>A0A1Y6EBM3</accession>
<dbReference type="PROSITE" id="PS00061">
    <property type="entry name" value="ADH_SHORT"/>
    <property type="match status" value="1"/>
</dbReference>
<dbReference type="PRINTS" id="PR00080">
    <property type="entry name" value="SDRFAMILY"/>
</dbReference>
<dbReference type="NCBIfam" id="NF005559">
    <property type="entry name" value="PRK07231.1"/>
    <property type="match status" value="1"/>
</dbReference>
<gene>
    <name evidence="3" type="ORF">SAMN06297468_0345</name>
</gene>
<organism evidence="3 4">
    <name type="scientific">Altererythrobacter xiamenensis</name>
    <dbReference type="NCBI Taxonomy" id="1316679"/>
    <lineage>
        <taxon>Bacteria</taxon>
        <taxon>Pseudomonadati</taxon>
        <taxon>Pseudomonadota</taxon>
        <taxon>Alphaproteobacteria</taxon>
        <taxon>Sphingomonadales</taxon>
        <taxon>Erythrobacteraceae</taxon>
        <taxon>Altererythrobacter</taxon>
    </lineage>
</organism>
<dbReference type="GO" id="GO:0016491">
    <property type="term" value="F:oxidoreductase activity"/>
    <property type="evidence" value="ECO:0007669"/>
    <property type="project" value="UniProtKB-KW"/>
</dbReference>
<dbReference type="AlphaFoldDB" id="A0A1Y6EBM3"/>
<dbReference type="OrthoDB" id="5457012at2"/>
<dbReference type="EMBL" id="FXWG01000001">
    <property type="protein sequence ID" value="SMQ59906.1"/>
    <property type="molecule type" value="Genomic_DNA"/>
</dbReference>
<dbReference type="PRINTS" id="PR00081">
    <property type="entry name" value="GDHRDH"/>
</dbReference>
<proteinExistence type="inferred from homology"/>
<reference evidence="4" key="1">
    <citation type="submission" date="2017-04" db="EMBL/GenBank/DDBJ databases">
        <authorList>
            <person name="Varghese N."/>
            <person name="Submissions S."/>
        </authorList>
    </citation>
    <scope>NUCLEOTIDE SEQUENCE [LARGE SCALE GENOMIC DNA]</scope>
</reference>
<sequence>MGGERKGRVEGKLALVTGAAQGLGRAHCRRLAEEGAKVLCTDINGEGAEETAALINETLGNGTAFSIQHDVTDPAAWEAAVAAAKERMGGLNVLVNNAGIGVPGNIETCDFADWQRCFSINVDSIFHGCQKALPLMREHAPGSIINISSIAGLIASDTMPAYNSSKAAVWMLSKSIALHCAKNNMQIRCNSVHPTFVDTPILDGTARAHSLDKDVLLEKLARQIPLKFVGEPDDIANAVLYLASDESRFMTGAELKLDGGISAM</sequence>
<dbReference type="PANTHER" id="PTHR24321:SF8">
    <property type="entry name" value="ESTRADIOL 17-BETA-DEHYDROGENASE 8-RELATED"/>
    <property type="match status" value="1"/>
</dbReference>
<evidence type="ECO:0000256" key="2">
    <source>
        <dbReference type="ARBA" id="ARBA00023002"/>
    </source>
</evidence>
<dbReference type="RefSeq" id="WP_086436306.1">
    <property type="nucleotide sequence ID" value="NZ_FXWG01000001.1"/>
</dbReference>
<evidence type="ECO:0000313" key="3">
    <source>
        <dbReference type="EMBL" id="SMQ59906.1"/>
    </source>
</evidence>
<dbReference type="FunFam" id="3.40.50.720:FF:000084">
    <property type="entry name" value="Short-chain dehydrogenase reductase"/>
    <property type="match status" value="1"/>
</dbReference>
<keyword evidence="4" id="KW-1185">Reference proteome</keyword>
<dbReference type="SUPFAM" id="SSF51735">
    <property type="entry name" value="NAD(P)-binding Rossmann-fold domains"/>
    <property type="match status" value="1"/>
</dbReference>
<evidence type="ECO:0000256" key="1">
    <source>
        <dbReference type="ARBA" id="ARBA00006484"/>
    </source>
</evidence>
<dbReference type="Proteomes" id="UP000194420">
    <property type="component" value="Unassembled WGS sequence"/>
</dbReference>
<keyword evidence="2" id="KW-0560">Oxidoreductase</keyword>
<dbReference type="InterPro" id="IPR036291">
    <property type="entry name" value="NAD(P)-bd_dom_sf"/>
</dbReference>
<dbReference type="InterPro" id="IPR020904">
    <property type="entry name" value="Sc_DH/Rdtase_CS"/>
</dbReference>
<dbReference type="InterPro" id="IPR002347">
    <property type="entry name" value="SDR_fam"/>
</dbReference>
<comment type="similarity">
    <text evidence="1">Belongs to the short-chain dehydrogenases/reductases (SDR) family.</text>
</comment>
<evidence type="ECO:0000313" key="4">
    <source>
        <dbReference type="Proteomes" id="UP000194420"/>
    </source>
</evidence>
<name>A0A1Y6EBM3_9SPHN</name>
<dbReference type="Gene3D" id="3.40.50.720">
    <property type="entry name" value="NAD(P)-binding Rossmann-like Domain"/>
    <property type="match status" value="1"/>
</dbReference>